<evidence type="ECO:0000313" key="2">
    <source>
        <dbReference type="EMBL" id="EFN53827.1"/>
    </source>
</evidence>
<proteinExistence type="predicted"/>
<dbReference type="Gene3D" id="3.40.30.10">
    <property type="entry name" value="Glutaredoxin"/>
    <property type="match status" value="1"/>
</dbReference>
<feature type="non-terminal residue" evidence="2">
    <location>
        <position position="82"/>
    </location>
</feature>
<dbReference type="InParanoid" id="E1ZKL6"/>
<dbReference type="InterPro" id="IPR036249">
    <property type="entry name" value="Thioredoxin-like_sf"/>
</dbReference>
<dbReference type="PRINTS" id="PR00160">
    <property type="entry name" value="GLUTAREDOXIN"/>
</dbReference>
<dbReference type="GO" id="GO:0034599">
    <property type="term" value="P:cellular response to oxidative stress"/>
    <property type="evidence" value="ECO:0007669"/>
    <property type="project" value="TreeGrafter"/>
</dbReference>
<dbReference type="GO" id="GO:0015038">
    <property type="term" value="F:glutathione disulfide oxidoreductase activity"/>
    <property type="evidence" value="ECO:0007669"/>
    <property type="project" value="TreeGrafter"/>
</dbReference>
<gene>
    <name evidence="2" type="ORF">CHLNCDRAFT_15071</name>
</gene>
<keyword evidence="3" id="KW-1185">Reference proteome</keyword>
<dbReference type="GeneID" id="17353074"/>
<organism evidence="3">
    <name type="scientific">Chlorella variabilis</name>
    <name type="common">Green alga</name>
    <dbReference type="NCBI Taxonomy" id="554065"/>
    <lineage>
        <taxon>Eukaryota</taxon>
        <taxon>Viridiplantae</taxon>
        <taxon>Chlorophyta</taxon>
        <taxon>core chlorophytes</taxon>
        <taxon>Trebouxiophyceae</taxon>
        <taxon>Chlorellales</taxon>
        <taxon>Chlorellaceae</taxon>
        <taxon>Chlorella clade</taxon>
        <taxon>Chlorella</taxon>
    </lineage>
</organism>
<dbReference type="SUPFAM" id="SSF52833">
    <property type="entry name" value="Thioredoxin-like"/>
    <property type="match status" value="1"/>
</dbReference>
<accession>E1ZKL6</accession>
<dbReference type="EMBL" id="GL433850">
    <property type="protein sequence ID" value="EFN53827.1"/>
    <property type="molecule type" value="Genomic_DNA"/>
</dbReference>
<dbReference type="OrthoDB" id="510272at2759"/>
<dbReference type="KEGG" id="cvr:CHLNCDRAFT_15071"/>
<protein>
    <recommendedName>
        <fullName evidence="1">Glutaredoxin domain-containing protein</fullName>
    </recommendedName>
</protein>
<reference evidence="2 3" key="1">
    <citation type="journal article" date="2010" name="Plant Cell">
        <title>The Chlorella variabilis NC64A genome reveals adaptation to photosymbiosis, coevolution with viruses, and cryptic sex.</title>
        <authorList>
            <person name="Blanc G."/>
            <person name="Duncan G."/>
            <person name="Agarkova I."/>
            <person name="Borodovsky M."/>
            <person name="Gurnon J."/>
            <person name="Kuo A."/>
            <person name="Lindquist E."/>
            <person name="Lucas S."/>
            <person name="Pangilinan J."/>
            <person name="Polle J."/>
            <person name="Salamov A."/>
            <person name="Terry A."/>
            <person name="Yamada T."/>
            <person name="Dunigan D.D."/>
            <person name="Grigoriev I.V."/>
            <person name="Claverie J.M."/>
            <person name="Van Etten J.L."/>
        </authorList>
    </citation>
    <scope>NUCLEOTIDE SEQUENCE [LARGE SCALE GENOMIC DNA]</scope>
    <source>
        <strain evidence="2 3">NC64A</strain>
    </source>
</reference>
<dbReference type="eggNOG" id="KOG1752">
    <property type="taxonomic scope" value="Eukaryota"/>
</dbReference>
<dbReference type="AlphaFoldDB" id="E1ZKL6"/>
<sequence>VVVFGRSTCPFCIEVSRTMVEMGVPFIYYRLDQLTSGAELQEELKKATGQRTVPYVWVAGKLLGGCDDTKALIASGEFDKLI</sequence>
<dbReference type="PROSITE" id="PS51354">
    <property type="entry name" value="GLUTAREDOXIN_2"/>
    <property type="match status" value="1"/>
</dbReference>
<feature type="non-terminal residue" evidence="2">
    <location>
        <position position="1"/>
    </location>
</feature>
<dbReference type="InterPro" id="IPR002109">
    <property type="entry name" value="Glutaredoxin"/>
</dbReference>
<evidence type="ECO:0000259" key="1">
    <source>
        <dbReference type="Pfam" id="PF00462"/>
    </source>
</evidence>
<dbReference type="PANTHER" id="PTHR45694:SF18">
    <property type="entry name" value="GLUTAREDOXIN-1-RELATED"/>
    <property type="match status" value="1"/>
</dbReference>
<dbReference type="InterPro" id="IPR014025">
    <property type="entry name" value="Glutaredoxin_subgr"/>
</dbReference>
<dbReference type="Proteomes" id="UP000008141">
    <property type="component" value="Unassembled WGS sequence"/>
</dbReference>
<dbReference type="PANTHER" id="PTHR45694">
    <property type="entry name" value="GLUTAREDOXIN 2"/>
    <property type="match status" value="1"/>
</dbReference>
<evidence type="ECO:0000313" key="3">
    <source>
        <dbReference type="Proteomes" id="UP000008141"/>
    </source>
</evidence>
<dbReference type="Pfam" id="PF00462">
    <property type="entry name" value="Glutaredoxin"/>
    <property type="match status" value="1"/>
</dbReference>
<dbReference type="STRING" id="554065.E1ZKL6"/>
<name>E1ZKL6_CHLVA</name>
<dbReference type="CDD" id="cd03419">
    <property type="entry name" value="GRX_GRXh_1_2_like"/>
    <property type="match status" value="1"/>
</dbReference>
<dbReference type="GO" id="GO:0005737">
    <property type="term" value="C:cytoplasm"/>
    <property type="evidence" value="ECO:0007669"/>
    <property type="project" value="TreeGrafter"/>
</dbReference>
<feature type="domain" description="Glutaredoxin" evidence="1">
    <location>
        <begin position="1"/>
        <end position="62"/>
    </location>
</feature>
<dbReference type="RefSeq" id="XP_005845929.1">
    <property type="nucleotide sequence ID" value="XM_005845867.1"/>
</dbReference>